<accession>A0A4P2VFW7</accession>
<dbReference type="GO" id="GO:0015937">
    <property type="term" value="P:coenzyme A biosynthetic process"/>
    <property type="evidence" value="ECO:0007669"/>
    <property type="project" value="UniProtKB-UniRule"/>
</dbReference>
<dbReference type="AlphaFoldDB" id="A0A4P2VFW7"/>
<dbReference type="Proteomes" id="UP000509448">
    <property type="component" value="Chromosome"/>
</dbReference>
<dbReference type="InterPro" id="IPR012043">
    <property type="entry name" value="PoK"/>
</dbReference>
<comment type="catalytic activity">
    <reaction evidence="1">
        <text>(R)-pantoate + ATP = (R)-4-phosphopantoate + ADP + H(+)</text>
        <dbReference type="Rhea" id="RHEA:28246"/>
        <dbReference type="ChEBI" id="CHEBI:15378"/>
        <dbReference type="ChEBI" id="CHEBI:15980"/>
        <dbReference type="ChEBI" id="CHEBI:30616"/>
        <dbReference type="ChEBI" id="CHEBI:61294"/>
        <dbReference type="ChEBI" id="CHEBI:456216"/>
        <dbReference type="EC" id="2.7.1.169"/>
    </reaction>
</comment>
<keyword evidence="1" id="KW-0173">Coenzyme A biosynthesis</keyword>
<dbReference type="EMBL" id="AP018732">
    <property type="protein sequence ID" value="BBE42827.1"/>
    <property type="molecule type" value="Genomic_DNA"/>
</dbReference>
<dbReference type="Gene3D" id="3.30.230.10">
    <property type="match status" value="1"/>
</dbReference>
<keyword evidence="1" id="KW-0547">Nucleotide-binding</keyword>
<comment type="pathway">
    <text evidence="1">Cofactor biosynthesis; coenzyme A biosynthesis.</text>
</comment>
<dbReference type="OrthoDB" id="85822at2157"/>
<keyword evidence="1" id="KW-0808">Transferase</keyword>
<feature type="domain" description="GHMP kinase N-terminal" evidence="2">
    <location>
        <begin position="76"/>
        <end position="142"/>
    </location>
</feature>
<dbReference type="KEGG" id="ccai:NAS2_1442"/>
<name>A0A4P2VFW7_9ARCH</name>
<dbReference type="InterPro" id="IPR020568">
    <property type="entry name" value="Ribosomal_Su5_D2-typ_SF"/>
</dbReference>
<proteinExistence type="inferred from homology"/>
<dbReference type="RefSeq" id="WP_174449022.1">
    <property type="nucleotide sequence ID" value="NZ_AP018732.1"/>
</dbReference>
<dbReference type="PANTHER" id="PTHR42282">
    <property type="entry name" value="PANTOATE KINASE-RELATED"/>
    <property type="match status" value="1"/>
</dbReference>
<dbReference type="InterPro" id="IPR006204">
    <property type="entry name" value="GHMP_kinase_N_dom"/>
</dbReference>
<comment type="function">
    <text evidence="1">Phosphorylates (R)-pantoate to form (R)-4-phosphopantoate in the CoA biosynthesis pathway.</text>
</comment>
<keyword evidence="1" id="KW-0067">ATP-binding</keyword>
<dbReference type="HAMAP" id="MF_02223">
    <property type="entry name" value="Pantoate_kinase"/>
    <property type="match status" value="1"/>
</dbReference>
<reference evidence="3 4" key="1">
    <citation type="journal article" date="2019" name="ISME J.">
        <title>Isolation and characterization of a thermophilic sulfur- and iron-reducing thaumarchaeote from a terrestrial acidic hot spring.</title>
        <authorList>
            <person name="Kato S."/>
            <person name="Itoh T."/>
            <person name="Yuki M."/>
            <person name="Nagamori M."/>
            <person name="Ohnishi M."/>
            <person name="Uematsu K."/>
            <person name="Suzuki K."/>
            <person name="Takashina T."/>
            <person name="Ohkuma M."/>
        </authorList>
    </citation>
    <scope>NUCLEOTIDE SEQUENCE [LARGE SCALE GENOMIC DNA]</scope>
    <source>
        <strain evidence="3 4">NAS-02</strain>
    </source>
</reference>
<evidence type="ECO:0000256" key="1">
    <source>
        <dbReference type="HAMAP-Rule" id="MF_02223"/>
    </source>
</evidence>
<gene>
    <name evidence="3" type="ORF">NAS2_1442</name>
</gene>
<dbReference type="EC" id="2.7.1.169" evidence="1"/>
<dbReference type="GeneID" id="55585254"/>
<keyword evidence="1 3" id="KW-0418">Kinase</keyword>
<dbReference type="UniPathway" id="UPA00241"/>
<evidence type="ECO:0000259" key="2">
    <source>
        <dbReference type="Pfam" id="PF00288"/>
    </source>
</evidence>
<dbReference type="InterPro" id="IPR014721">
    <property type="entry name" value="Ribsml_uS5_D2-typ_fold_subgr"/>
</dbReference>
<keyword evidence="4" id="KW-1185">Reference proteome</keyword>
<dbReference type="SUPFAM" id="SSF54211">
    <property type="entry name" value="Ribosomal protein S5 domain 2-like"/>
    <property type="match status" value="1"/>
</dbReference>
<dbReference type="GO" id="GO:0005524">
    <property type="term" value="F:ATP binding"/>
    <property type="evidence" value="ECO:0007669"/>
    <property type="project" value="UniProtKB-KW"/>
</dbReference>
<protein>
    <recommendedName>
        <fullName evidence="1">Pantoate kinase</fullName>
        <shortName evidence="1">PoK</shortName>
        <ecNumber evidence="1">2.7.1.169</ecNumber>
    </recommendedName>
</protein>
<organism evidence="3 4">
    <name type="scientific">Conexivisphaera calida</name>
    <dbReference type="NCBI Taxonomy" id="1874277"/>
    <lineage>
        <taxon>Archaea</taxon>
        <taxon>Nitrososphaerota</taxon>
        <taxon>Conexivisphaeria</taxon>
        <taxon>Conexivisphaerales</taxon>
        <taxon>Conexivisphaeraceae</taxon>
        <taxon>Conexivisphaera</taxon>
    </lineage>
</organism>
<sequence length="308" mass="31619">MRAAFFTPAVISSLFEARVTSGDGSPIADPLRVGARGGGMALRAGVRTSVSVEPARGHGSVDVLVNGIPDEARTTRAAVSMLLERLGISGMRVRISHRLEVPTGSGFGTSASGAMGAVLALSTALGRPLPVVEASRVAHAADVISSTGLGTAEGLIAGGVGLVTEPGALWFGRFERIPFSPSLVVVALHLGSIEKSSVLGSPDALERANRAGAEAMRRLATDPRLETLLREARRFAESSGIGDRELLSIADELVAAGAIGATQNMIGRAVHAVVHRRHLPDVVRAASEHGGSLIVSGIYDGGPRPLSG</sequence>
<dbReference type="GO" id="GO:0016301">
    <property type="term" value="F:kinase activity"/>
    <property type="evidence" value="ECO:0007669"/>
    <property type="project" value="UniProtKB-UniRule"/>
</dbReference>
<evidence type="ECO:0000313" key="4">
    <source>
        <dbReference type="Proteomes" id="UP000509448"/>
    </source>
</evidence>
<comment type="similarity">
    <text evidence="1">Belongs to the GHMP kinase family. PoK subfamily.</text>
</comment>
<dbReference type="PIRSF" id="PIRSF016896">
    <property type="entry name" value="GHMP_arc_MJ0969"/>
    <property type="match status" value="1"/>
</dbReference>
<dbReference type="Pfam" id="PF00288">
    <property type="entry name" value="GHMP_kinases_N"/>
    <property type="match status" value="1"/>
</dbReference>
<dbReference type="PANTHER" id="PTHR42282:SF1">
    <property type="entry name" value="PANTOATE KINASE"/>
    <property type="match status" value="1"/>
</dbReference>
<evidence type="ECO:0000313" key="3">
    <source>
        <dbReference type="EMBL" id="BBE42827.1"/>
    </source>
</evidence>